<dbReference type="InterPro" id="IPR017945">
    <property type="entry name" value="DHBP_synth_RibB-like_a/b_dom"/>
</dbReference>
<name>D5H9L3_SALRM</name>
<keyword evidence="6" id="KW-0819">tRNA processing</keyword>
<feature type="region of interest" description="Disordered" evidence="12">
    <location>
        <begin position="302"/>
        <end position="322"/>
    </location>
</feature>
<dbReference type="GO" id="GO:0003725">
    <property type="term" value="F:double-stranded RNA binding"/>
    <property type="evidence" value="ECO:0007669"/>
    <property type="project" value="InterPro"/>
</dbReference>
<sequence>MGIGIPDEQHYPKPAPQNPTGGLDEGARHLRTARRWAQGKLWRRRLLTTRGRVGRHGNEGRVGKTRPFDAKRRWGGKSTASVVPARAVVSNSLLVFPVATTRTTSPTEAADRLRRGELVAFPTETVYGLGADAFQPDAVRRIFEAKGRPADNPLIVHLRRRDQIGQVAARVPSVAQHLLDAFAPGPLTLILPKHEDLPSVVTAGLETVGVRVPRLPLTQSFLEACDTPVPAPSANRSGRPSPTSWEAVEHDLAGRIDCILQGGRTDAGVESTVVDCTTDPATVLRPGAVSVESLRRALGAVQVPSSDADEAPRSPGTRHRHYAPSAQVRLVEDPSEAVSGDRHAYVGLDVPPHPDALGAVYVEESVKAYAHDLFHIFRTCDENEVEVIYAQTVPPNGLGRALNDRLRRAAAR</sequence>
<dbReference type="HOGENOM" id="CLU_031397_0_2_10"/>
<dbReference type="GO" id="GO:0006450">
    <property type="term" value="P:regulation of translational fidelity"/>
    <property type="evidence" value="ECO:0007669"/>
    <property type="project" value="TreeGrafter"/>
</dbReference>
<dbReference type="Gene3D" id="3.90.870.10">
    <property type="entry name" value="DHBP synthase"/>
    <property type="match status" value="1"/>
</dbReference>
<dbReference type="InterPro" id="IPR006070">
    <property type="entry name" value="Sua5-like_dom"/>
</dbReference>
<keyword evidence="4" id="KW-0963">Cytoplasm</keyword>
<evidence type="ECO:0000313" key="15">
    <source>
        <dbReference type="Proteomes" id="UP000000933"/>
    </source>
</evidence>
<comment type="catalytic activity">
    <reaction evidence="11">
        <text>L-threonine + hydrogencarbonate + ATP = L-threonylcarbamoyladenylate + diphosphate + H2O</text>
        <dbReference type="Rhea" id="RHEA:36407"/>
        <dbReference type="ChEBI" id="CHEBI:15377"/>
        <dbReference type="ChEBI" id="CHEBI:17544"/>
        <dbReference type="ChEBI" id="CHEBI:30616"/>
        <dbReference type="ChEBI" id="CHEBI:33019"/>
        <dbReference type="ChEBI" id="CHEBI:57926"/>
        <dbReference type="ChEBI" id="CHEBI:73682"/>
        <dbReference type="EC" id="2.7.7.87"/>
    </reaction>
</comment>
<keyword evidence="7" id="KW-0548">Nucleotidyltransferase</keyword>
<evidence type="ECO:0000256" key="3">
    <source>
        <dbReference type="ARBA" id="ARBA00012584"/>
    </source>
</evidence>
<dbReference type="PANTHER" id="PTHR17490">
    <property type="entry name" value="SUA5"/>
    <property type="match status" value="1"/>
</dbReference>
<reference evidence="15" key="2">
    <citation type="submission" date="2010-04" db="EMBL/GenBank/DDBJ databases">
        <title>Genome sequence of Salinibacter ruber M8.</title>
        <authorList>
            <consortium name="Genoscope"/>
        </authorList>
    </citation>
    <scope>NUCLEOTIDE SEQUENCE [LARGE SCALE GENOMIC DNA]</scope>
    <source>
        <strain evidence="15">M8</strain>
    </source>
</reference>
<evidence type="ECO:0000259" key="13">
    <source>
        <dbReference type="PROSITE" id="PS51163"/>
    </source>
</evidence>
<dbReference type="PATRIC" id="fig|761659.10.peg.1955"/>
<dbReference type="GO" id="GO:0061710">
    <property type="term" value="F:L-threonylcarbamoyladenylate synthase"/>
    <property type="evidence" value="ECO:0007669"/>
    <property type="project" value="UniProtKB-EC"/>
</dbReference>
<dbReference type="GO" id="GO:0005737">
    <property type="term" value="C:cytoplasm"/>
    <property type="evidence" value="ECO:0007669"/>
    <property type="project" value="UniProtKB-SubCell"/>
</dbReference>
<dbReference type="PROSITE" id="PS51163">
    <property type="entry name" value="YRDC"/>
    <property type="match status" value="1"/>
</dbReference>
<organism evidence="14 15">
    <name type="scientific">Salinibacter ruber (strain M8)</name>
    <dbReference type="NCBI Taxonomy" id="761659"/>
    <lineage>
        <taxon>Bacteria</taxon>
        <taxon>Pseudomonadati</taxon>
        <taxon>Rhodothermota</taxon>
        <taxon>Rhodothermia</taxon>
        <taxon>Rhodothermales</taxon>
        <taxon>Salinibacteraceae</taxon>
        <taxon>Salinibacter</taxon>
    </lineage>
</organism>
<evidence type="ECO:0000256" key="8">
    <source>
        <dbReference type="ARBA" id="ARBA00022741"/>
    </source>
</evidence>
<dbReference type="SUPFAM" id="SSF55821">
    <property type="entry name" value="YrdC/RibB"/>
    <property type="match status" value="1"/>
</dbReference>
<dbReference type="NCBIfam" id="TIGR00057">
    <property type="entry name" value="L-threonylcarbamoyladenylate synthase"/>
    <property type="match status" value="1"/>
</dbReference>
<dbReference type="InterPro" id="IPR050156">
    <property type="entry name" value="TC-AMP_synthase_SUA5"/>
</dbReference>
<dbReference type="Pfam" id="PF03481">
    <property type="entry name" value="Sua5_C"/>
    <property type="match status" value="1"/>
</dbReference>
<evidence type="ECO:0000256" key="4">
    <source>
        <dbReference type="ARBA" id="ARBA00022490"/>
    </source>
</evidence>
<evidence type="ECO:0000256" key="5">
    <source>
        <dbReference type="ARBA" id="ARBA00022679"/>
    </source>
</evidence>
<dbReference type="EC" id="2.7.7.87" evidence="3"/>
<dbReference type="PANTHER" id="PTHR17490:SF16">
    <property type="entry name" value="THREONYLCARBAMOYL-AMP SYNTHASE"/>
    <property type="match status" value="1"/>
</dbReference>
<comment type="similarity">
    <text evidence="2">Belongs to the SUA5 family.</text>
</comment>
<evidence type="ECO:0000256" key="7">
    <source>
        <dbReference type="ARBA" id="ARBA00022695"/>
    </source>
</evidence>
<keyword evidence="5" id="KW-0808">Transferase</keyword>
<evidence type="ECO:0000256" key="12">
    <source>
        <dbReference type="SAM" id="MobiDB-lite"/>
    </source>
</evidence>
<gene>
    <name evidence="14" type="ordered locus">SRM_01797</name>
</gene>
<evidence type="ECO:0000256" key="9">
    <source>
        <dbReference type="ARBA" id="ARBA00022840"/>
    </source>
</evidence>
<comment type="subcellular location">
    <subcellularLocation>
        <location evidence="1">Cytoplasm</location>
    </subcellularLocation>
</comment>
<dbReference type="InterPro" id="IPR005145">
    <property type="entry name" value="Sua5_C"/>
</dbReference>
<feature type="domain" description="YrdC-like" evidence="13">
    <location>
        <begin position="103"/>
        <end position="289"/>
    </location>
</feature>
<feature type="region of interest" description="Disordered" evidence="12">
    <location>
        <begin position="1"/>
        <end position="25"/>
    </location>
</feature>
<reference evidence="14 15" key="1">
    <citation type="journal article" date="2010" name="ISME J.">
        <title>Fine-scale evolution: genomic, phenotypic and ecological differentiation in two coexisting Salinibacter ruber strains.</title>
        <authorList>
            <person name="Pena A."/>
            <person name="Teeling H."/>
            <person name="Huerta-Cepas J."/>
            <person name="Santos F."/>
            <person name="Yarza P."/>
            <person name="Brito-Echeverria J."/>
            <person name="Lucio M."/>
            <person name="Schmitt-Kopplin P."/>
            <person name="Meseguer I."/>
            <person name="Schenowitz C."/>
            <person name="Dossat C."/>
            <person name="Barbe V."/>
            <person name="Dopazo J."/>
            <person name="Rossello-Mora R."/>
            <person name="Schuler M."/>
            <person name="Glockner F.O."/>
            <person name="Amann R."/>
            <person name="Gabaldon T."/>
            <person name="Anton J."/>
        </authorList>
    </citation>
    <scope>NUCLEOTIDE SEQUENCE [LARGE SCALE GENOMIC DNA]</scope>
    <source>
        <strain evidence="14 15">M8</strain>
    </source>
</reference>
<evidence type="ECO:0000256" key="1">
    <source>
        <dbReference type="ARBA" id="ARBA00004496"/>
    </source>
</evidence>
<protein>
    <recommendedName>
        <fullName evidence="10">L-threonylcarbamoyladenylate synthase</fullName>
        <ecNumber evidence="3">2.7.7.87</ecNumber>
    </recommendedName>
    <alternativeName>
        <fullName evidence="10">L-threonylcarbamoyladenylate synthase</fullName>
    </alternativeName>
</protein>
<evidence type="ECO:0000256" key="2">
    <source>
        <dbReference type="ARBA" id="ARBA00007663"/>
    </source>
</evidence>
<evidence type="ECO:0000256" key="6">
    <source>
        <dbReference type="ARBA" id="ARBA00022694"/>
    </source>
</evidence>
<evidence type="ECO:0000313" key="14">
    <source>
        <dbReference type="EMBL" id="CBH24718.1"/>
    </source>
</evidence>
<keyword evidence="8" id="KW-0547">Nucleotide-binding</keyword>
<evidence type="ECO:0000256" key="10">
    <source>
        <dbReference type="ARBA" id="ARBA00029774"/>
    </source>
</evidence>
<dbReference type="GO" id="GO:0000049">
    <property type="term" value="F:tRNA binding"/>
    <property type="evidence" value="ECO:0007669"/>
    <property type="project" value="TreeGrafter"/>
</dbReference>
<feature type="compositionally biased region" description="Basic and acidic residues" evidence="12">
    <location>
        <begin position="56"/>
        <end position="72"/>
    </location>
</feature>
<dbReference type="Proteomes" id="UP000000933">
    <property type="component" value="Chromosome"/>
</dbReference>
<dbReference type="GO" id="GO:0008033">
    <property type="term" value="P:tRNA processing"/>
    <property type="evidence" value="ECO:0007669"/>
    <property type="project" value="UniProtKB-KW"/>
</dbReference>
<keyword evidence="9" id="KW-0067">ATP-binding</keyword>
<dbReference type="AlphaFoldDB" id="D5H9L3"/>
<dbReference type="FunFam" id="3.90.870.10:FF:000009">
    <property type="entry name" value="Threonylcarbamoyl-AMP synthase, putative"/>
    <property type="match status" value="1"/>
</dbReference>
<dbReference type="Pfam" id="PF01300">
    <property type="entry name" value="Sua5_yciO_yrdC"/>
    <property type="match status" value="1"/>
</dbReference>
<dbReference type="GO" id="GO:0005524">
    <property type="term" value="F:ATP binding"/>
    <property type="evidence" value="ECO:0007669"/>
    <property type="project" value="UniProtKB-KW"/>
</dbReference>
<dbReference type="InterPro" id="IPR038385">
    <property type="entry name" value="Sua5/YwlC_C"/>
</dbReference>
<accession>D5H9L3</accession>
<dbReference type="EMBL" id="FP565814">
    <property type="protein sequence ID" value="CBH24718.1"/>
    <property type="molecule type" value="Genomic_DNA"/>
</dbReference>
<dbReference type="Gene3D" id="3.40.50.11030">
    <property type="entry name" value="Threonylcarbamoyl-AMP synthase, C-terminal domain"/>
    <property type="match status" value="1"/>
</dbReference>
<proteinExistence type="inferred from homology"/>
<dbReference type="KEGG" id="srm:SRM_01797"/>
<evidence type="ECO:0000256" key="11">
    <source>
        <dbReference type="ARBA" id="ARBA00048366"/>
    </source>
</evidence>
<feature type="region of interest" description="Disordered" evidence="12">
    <location>
        <begin position="53"/>
        <end position="73"/>
    </location>
</feature>